<dbReference type="InterPro" id="IPR020094">
    <property type="entry name" value="TruA/RsuA/RluB/E/F_N"/>
</dbReference>
<evidence type="ECO:0000313" key="7">
    <source>
        <dbReference type="EMBL" id="BAL57824.1"/>
    </source>
</evidence>
<dbReference type="CDD" id="cd00165">
    <property type="entry name" value="S4"/>
    <property type="match status" value="1"/>
</dbReference>
<dbReference type="InterPro" id="IPR050343">
    <property type="entry name" value="RsuA_PseudoU_synthase"/>
</dbReference>
<keyword evidence="3" id="KW-0694">RNA-binding</keyword>
<dbReference type="SUPFAM" id="SSF55120">
    <property type="entry name" value="Pseudouridine synthase"/>
    <property type="match status" value="1"/>
</dbReference>
<dbReference type="PANTHER" id="PTHR47683:SF2">
    <property type="entry name" value="RNA-BINDING S4 DOMAIN-CONTAINING PROTEIN"/>
    <property type="match status" value="1"/>
</dbReference>
<evidence type="ECO:0000256" key="3">
    <source>
        <dbReference type="PROSITE-ProRule" id="PRU00182"/>
    </source>
</evidence>
<dbReference type="PANTHER" id="PTHR47683">
    <property type="entry name" value="PSEUDOURIDINE SYNTHASE FAMILY PROTEIN-RELATED"/>
    <property type="match status" value="1"/>
</dbReference>
<dbReference type="InterPro" id="IPR018496">
    <property type="entry name" value="PsdUridine_synth_RsuA/RluB_CS"/>
</dbReference>
<dbReference type="InterPro" id="IPR042092">
    <property type="entry name" value="PsdUridine_s_RsuA/RluB/E/F_cat"/>
</dbReference>
<reference evidence="7" key="1">
    <citation type="journal article" date="2005" name="Environ. Microbiol.">
        <title>Genetic and functional properties of uncultivated thermophilic crenarchaeotes from a subsurface gold mine as revealed by analysis of genome fragments.</title>
        <authorList>
            <person name="Nunoura T."/>
            <person name="Hirayama H."/>
            <person name="Takami H."/>
            <person name="Oida H."/>
            <person name="Nishi S."/>
            <person name="Shimamura S."/>
            <person name="Suzuki Y."/>
            <person name="Inagaki F."/>
            <person name="Takai K."/>
            <person name="Nealson K.H."/>
            <person name="Horikoshi K."/>
        </authorList>
    </citation>
    <scope>NUCLEOTIDE SEQUENCE</scope>
</reference>
<evidence type="ECO:0000256" key="2">
    <source>
        <dbReference type="ARBA" id="ARBA00023235"/>
    </source>
</evidence>
<feature type="domain" description="RNA-binding S4" evidence="6">
    <location>
        <begin position="70"/>
        <end position="128"/>
    </location>
</feature>
<comment type="similarity">
    <text evidence="1 4">Belongs to the pseudouridine synthase RsuA family.</text>
</comment>
<dbReference type="EMBL" id="AP011785">
    <property type="protein sequence ID" value="BAL57824.1"/>
    <property type="molecule type" value="Genomic_DNA"/>
</dbReference>
<name>H5SNT8_9BACT</name>
<dbReference type="CDD" id="cd02870">
    <property type="entry name" value="PseudoU_synth_RsuA_like"/>
    <property type="match status" value="1"/>
</dbReference>
<dbReference type="PROSITE" id="PS01149">
    <property type="entry name" value="PSI_RSU"/>
    <property type="match status" value="1"/>
</dbReference>
<gene>
    <name evidence="7" type="ORF">HGMM_F52E02C07</name>
</gene>
<dbReference type="Pfam" id="PF01479">
    <property type="entry name" value="S4"/>
    <property type="match status" value="1"/>
</dbReference>
<proteinExistence type="inferred from homology"/>
<dbReference type="GO" id="GO:0000455">
    <property type="term" value="P:enzyme-directed rRNA pseudouridine synthesis"/>
    <property type="evidence" value="ECO:0007669"/>
    <property type="project" value="UniProtKB-ARBA"/>
</dbReference>
<dbReference type="InterPro" id="IPR036986">
    <property type="entry name" value="S4_RNA-bd_sf"/>
</dbReference>
<dbReference type="InterPro" id="IPR020103">
    <property type="entry name" value="PsdUridine_synth_cat_dom_sf"/>
</dbReference>
<organism evidence="7">
    <name type="scientific">uncultured Bacteroidota bacterium</name>
    <dbReference type="NCBI Taxonomy" id="152509"/>
    <lineage>
        <taxon>Bacteria</taxon>
        <taxon>Pseudomonadati</taxon>
        <taxon>Bacteroidota</taxon>
        <taxon>environmental samples</taxon>
    </lineage>
</organism>
<dbReference type="NCBIfam" id="TIGR00093">
    <property type="entry name" value="pseudouridine synthase"/>
    <property type="match status" value="1"/>
</dbReference>
<dbReference type="SUPFAM" id="SSF55174">
    <property type="entry name" value="Alpha-L RNA-binding motif"/>
    <property type="match status" value="1"/>
</dbReference>
<dbReference type="Gene3D" id="3.30.70.580">
    <property type="entry name" value="Pseudouridine synthase I, catalytic domain, N-terminal subdomain"/>
    <property type="match status" value="1"/>
</dbReference>
<dbReference type="InterPro" id="IPR006145">
    <property type="entry name" value="PsdUridine_synth_RsuA/RluA"/>
</dbReference>
<dbReference type="InterPro" id="IPR000748">
    <property type="entry name" value="PsdUridine_synth_RsuA/RluB/E/F"/>
</dbReference>
<dbReference type="Pfam" id="PF00849">
    <property type="entry name" value="PseudoU_synth_2"/>
    <property type="match status" value="1"/>
</dbReference>
<dbReference type="Gene3D" id="3.10.290.10">
    <property type="entry name" value="RNA-binding S4 domain"/>
    <property type="match status" value="1"/>
</dbReference>
<evidence type="ECO:0000256" key="5">
    <source>
        <dbReference type="SAM" id="MobiDB-lite"/>
    </source>
</evidence>
<evidence type="ECO:0000256" key="4">
    <source>
        <dbReference type="RuleBase" id="RU003887"/>
    </source>
</evidence>
<protein>
    <recommendedName>
        <fullName evidence="4">Pseudouridine synthase</fullName>
        <ecNumber evidence="4">5.4.99.-</ecNumber>
    </recommendedName>
</protein>
<dbReference type="InterPro" id="IPR002942">
    <property type="entry name" value="S4_RNA-bd"/>
</dbReference>
<accession>H5SNT8</accession>
<reference evidence="7" key="2">
    <citation type="journal article" date="2012" name="PLoS ONE">
        <title>A Deeply Branching Thermophilic Bacterium with an Ancient Acetyl-CoA Pathway Dominates a Subsurface Ecosystem.</title>
        <authorList>
            <person name="Takami H."/>
            <person name="Noguchi H."/>
            <person name="Takaki Y."/>
            <person name="Uchiyama I."/>
            <person name="Toyoda A."/>
            <person name="Nishi S."/>
            <person name="Chee G.-J."/>
            <person name="Arai W."/>
            <person name="Nunoura T."/>
            <person name="Itoh T."/>
            <person name="Hattori M."/>
            <person name="Takai K."/>
        </authorList>
    </citation>
    <scope>NUCLEOTIDE SEQUENCE</scope>
</reference>
<dbReference type="AlphaFoldDB" id="H5SNT8"/>
<dbReference type="EC" id="5.4.99.-" evidence="4"/>
<dbReference type="GO" id="GO:0003723">
    <property type="term" value="F:RNA binding"/>
    <property type="evidence" value="ECO:0007669"/>
    <property type="project" value="UniProtKB-KW"/>
</dbReference>
<keyword evidence="2 4" id="KW-0413">Isomerase</keyword>
<evidence type="ECO:0000256" key="1">
    <source>
        <dbReference type="ARBA" id="ARBA00008348"/>
    </source>
</evidence>
<feature type="region of interest" description="Disordered" evidence="5">
    <location>
        <begin position="1"/>
        <end position="66"/>
    </location>
</feature>
<dbReference type="Gene3D" id="3.30.70.1560">
    <property type="entry name" value="Alpha-L RNA-binding motif"/>
    <property type="match status" value="1"/>
</dbReference>
<dbReference type="PROSITE" id="PS50889">
    <property type="entry name" value="S4"/>
    <property type="match status" value="1"/>
</dbReference>
<dbReference type="GO" id="GO:0120159">
    <property type="term" value="F:rRNA pseudouridine synthase activity"/>
    <property type="evidence" value="ECO:0007669"/>
    <property type="project" value="UniProtKB-ARBA"/>
</dbReference>
<evidence type="ECO:0000259" key="6">
    <source>
        <dbReference type="SMART" id="SM00363"/>
    </source>
</evidence>
<sequence length="312" mass="35233">MPRKENHGASEAPRPQSQNRKTKRETPPPRNNHPFRKFIRSGETPTASGKKPFPTSDSPSKPSEALPEKVRLVRYLALAGVASRRQAAKIIQNGQVAVNGETVREPWRYVDTQKDQVTYKGRLIRPEKPVYILLNKPKNTLCTVRDERGRRTVLDLLEGAPPVRLYPVGRLDRNTTGILLLTNDGELTKKLLHPSSKVPRTYRATTIKPISPADVERLLRGIPLPDGVAQADEAYLEDPYTLVLTLHIGKKHIVRRMLEYLGYKLKSLDRIAFGPLTRKGVPRGKWRFLTPQEVAWLKMLPSPKDTSQRAGS</sequence>
<dbReference type="SMART" id="SM00363">
    <property type="entry name" value="S4"/>
    <property type="match status" value="1"/>
</dbReference>